<proteinExistence type="predicted"/>
<evidence type="ECO:0000313" key="3">
    <source>
        <dbReference type="Proteomes" id="UP000247810"/>
    </source>
</evidence>
<reference evidence="2 3" key="1">
    <citation type="submission" date="2018-02" db="EMBL/GenBank/DDBJ databases">
        <title>The genomes of Aspergillus section Nigri reveals drivers in fungal speciation.</title>
        <authorList>
            <consortium name="DOE Joint Genome Institute"/>
            <person name="Vesth T.C."/>
            <person name="Nybo J."/>
            <person name="Theobald S."/>
            <person name="Brandl J."/>
            <person name="Frisvad J.C."/>
            <person name="Nielsen K.F."/>
            <person name="Lyhne E.K."/>
            <person name="Kogle M.E."/>
            <person name="Kuo A."/>
            <person name="Riley R."/>
            <person name="Clum A."/>
            <person name="Nolan M."/>
            <person name="Lipzen A."/>
            <person name="Salamov A."/>
            <person name="Henrissat B."/>
            <person name="Wiebenga A."/>
            <person name="De vries R.P."/>
            <person name="Grigoriev I.V."/>
            <person name="Mortensen U.H."/>
            <person name="Andersen M.R."/>
            <person name="Baker S.E."/>
        </authorList>
    </citation>
    <scope>NUCLEOTIDE SEQUENCE [LARGE SCALE GENOMIC DNA]</scope>
    <source>
        <strain evidence="2 3">CBS 707.79</strain>
    </source>
</reference>
<dbReference type="VEuPathDB" id="FungiDB:BO71DRAFT_398594"/>
<sequence>MHATGMTTLHLALIPELAYLLTQPGPAHQLRGQSKTTPPSEAIMHPLLKTTAIFMAWP</sequence>
<dbReference type="AlphaFoldDB" id="A0A319DBG3"/>
<keyword evidence="3" id="KW-1185">Reference proteome</keyword>
<accession>A0A319DBG3</accession>
<name>A0A319DBG3_9EURO</name>
<gene>
    <name evidence="2" type="ORF">BO71DRAFT_398594</name>
</gene>
<organism evidence="2 3">
    <name type="scientific">Aspergillus ellipticus CBS 707.79</name>
    <dbReference type="NCBI Taxonomy" id="1448320"/>
    <lineage>
        <taxon>Eukaryota</taxon>
        <taxon>Fungi</taxon>
        <taxon>Dikarya</taxon>
        <taxon>Ascomycota</taxon>
        <taxon>Pezizomycotina</taxon>
        <taxon>Eurotiomycetes</taxon>
        <taxon>Eurotiomycetidae</taxon>
        <taxon>Eurotiales</taxon>
        <taxon>Aspergillaceae</taxon>
        <taxon>Aspergillus</taxon>
        <taxon>Aspergillus subgen. Circumdati</taxon>
    </lineage>
</organism>
<dbReference type="EMBL" id="KZ825865">
    <property type="protein sequence ID" value="PYH94766.1"/>
    <property type="molecule type" value="Genomic_DNA"/>
</dbReference>
<feature type="chain" id="PRO_5016257266" evidence="1">
    <location>
        <begin position="21"/>
        <end position="58"/>
    </location>
</feature>
<dbReference type="Proteomes" id="UP000247810">
    <property type="component" value="Unassembled WGS sequence"/>
</dbReference>
<feature type="signal peptide" evidence="1">
    <location>
        <begin position="1"/>
        <end position="20"/>
    </location>
</feature>
<evidence type="ECO:0000256" key="1">
    <source>
        <dbReference type="SAM" id="SignalP"/>
    </source>
</evidence>
<evidence type="ECO:0000313" key="2">
    <source>
        <dbReference type="EMBL" id="PYH94766.1"/>
    </source>
</evidence>
<keyword evidence="1" id="KW-0732">Signal</keyword>
<protein>
    <submittedName>
        <fullName evidence="2">Uncharacterized protein</fullName>
    </submittedName>
</protein>